<reference evidence="2" key="1">
    <citation type="submission" date="2021-03" db="EMBL/GenBank/DDBJ databases">
        <title>Comparative genomics and phylogenomic investigation of the class Geoglossomycetes provide insights into ecological specialization and systematics.</title>
        <authorList>
            <person name="Melie T."/>
            <person name="Pirro S."/>
            <person name="Miller A.N."/>
            <person name="Quandt A."/>
        </authorList>
    </citation>
    <scope>NUCLEOTIDE SEQUENCE</scope>
    <source>
        <strain evidence="2">CAQ_001_2017</strain>
    </source>
</reference>
<comment type="caution">
    <text evidence="2">The sequence shown here is derived from an EMBL/GenBank/DDBJ whole genome shotgun (WGS) entry which is preliminary data.</text>
</comment>
<feature type="region of interest" description="Disordered" evidence="1">
    <location>
        <begin position="1"/>
        <end position="55"/>
    </location>
</feature>
<evidence type="ECO:0000313" key="3">
    <source>
        <dbReference type="Proteomes" id="UP000750711"/>
    </source>
</evidence>
<dbReference type="Proteomes" id="UP000750711">
    <property type="component" value="Unassembled WGS sequence"/>
</dbReference>
<protein>
    <submittedName>
        <fullName evidence="2">Uncharacterized protein</fullName>
    </submittedName>
</protein>
<dbReference type="EMBL" id="JAGHQM010002381">
    <property type="protein sequence ID" value="KAH0550895.1"/>
    <property type="molecule type" value="Genomic_DNA"/>
</dbReference>
<organism evidence="2 3">
    <name type="scientific">Trichoglossum hirsutum</name>
    <dbReference type="NCBI Taxonomy" id="265104"/>
    <lineage>
        <taxon>Eukaryota</taxon>
        <taxon>Fungi</taxon>
        <taxon>Dikarya</taxon>
        <taxon>Ascomycota</taxon>
        <taxon>Pezizomycotina</taxon>
        <taxon>Geoglossomycetes</taxon>
        <taxon>Geoglossales</taxon>
        <taxon>Geoglossaceae</taxon>
        <taxon>Trichoglossum</taxon>
    </lineage>
</organism>
<accession>A0A9P8IJA0</accession>
<sequence length="296" mass="33500">MIISSRQPPSKYIRRSPHTPLSVSSPKHGLQHLFREPPPSPRLPSLINQHGQKPPSNRHWISSMRLLAWLSGVGVIMWFVMSRIRLDHSPHVSFMSQDGREYEIVGDSALPDFPTPVVVTDRRGRLRWTVSIPPDRRFPLRPQEYADICQQSDEIAHHVAEMKFGPGKGHGHFSYYHIDRNFMDVREAEENGLLPGVKGMGWQTKGSENGMELWDSVVKGGGRVSQKLDAQNEEKGDEKEDGEEDEEEEVKVCEKSLTYVMETADAGLGNTLLGLWLAYGLAKSEGRAFFVDDTNW</sequence>
<name>A0A9P8IJA0_9PEZI</name>
<dbReference type="AlphaFoldDB" id="A0A9P8IJA0"/>
<feature type="compositionally biased region" description="Acidic residues" evidence="1">
    <location>
        <begin position="239"/>
        <end position="249"/>
    </location>
</feature>
<feature type="region of interest" description="Disordered" evidence="1">
    <location>
        <begin position="224"/>
        <end position="249"/>
    </location>
</feature>
<evidence type="ECO:0000313" key="2">
    <source>
        <dbReference type="EMBL" id="KAH0550895.1"/>
    </source>
</evidence>
<evidence type="ECO:0000256" key="1">
    <source>
        <dbReference type="SAM" id="MobiDB-lite"/>
    </source>
</evidence>
<proteinExistence type="predicted"/>
<keyword evidence="3" id="KW-1185">Reference proteome</keyword>
<gene>
    <name evidence="2" type="ORF">GP486_007742</name>
</gene>